<dbReference type="AlphaFoldDB" id="D6SP57"/>
<evidence type="ECO:0000313" key="4">
    <source>
        <dbReference type="Proteomes" id="UP000005496"/>
    </source>
</evidence>
<comment type="caution">
    <text evidence="3">The sequence shown here is derived from an EMBL/GenBank/DDBJ whole genome shotgun (WGS) entry which is preliminary data.</text>
</comment>
<dbReference type="SUPFAM" id="SSF158472">
    <property type="entry name" value="HAMP domain-like"/>
    <property type="match status" value="1"/>
</dbReference>
<dbReference type="Proteomes" id="UP000005496">
    <property type="component" value="Unassembled WGS sequence"/>
</dbReference>
<evidence type="ECO:0000259" key="1">
    <source>
        <dbReference type="PROSITE" id="PS50125"/>
    </source>
</evidence>
<reference evidence="3" key="1">
    <citation type="submission" date="2010-05" db="EMBL/GenBank/DDBJ databases">
        <title>The draft genome of Desulfonatronospira thiodismutans ASO3-1.</title>
        <authorList>
            <consortium name="US DOE Joint Genome Institute (JGI-PGF)"/>
            <person name="Lucas S."/>
            <person name="Copeland A."/>
            <person name="Lapidus A."/>
            <person name="Cheng J.-F."/>
            <person name="Bruce D."/>
            <person name="Goodwin L."/>
            <person name="Pitluck S."/>
            <person name="Chertkov O."/>
            <person name="Brettin T."/>
            <person name="Detter J.C."/>
            <person name="Han C."/>
            <person name="Land M.L."/>
            <person name="Hauser L."/>
            <person name="Kyrpides N."/>
            <person name="Mikhailova N."/>
            <person name="Muyzer G."/>
            <person name="Woyke T."/>
        </authorList>
    </citation>
    <scope>NUCLEOTIDE SEQUENCE [LARGE SCALE GENOMIC DNA]</scope>
    <source>
        <strain evidence="3">ASO3-1</strain>
    </source>
</reference>
<dbReference type="Pfam" id="PF00211">
    <property type="entry name" value="Guanylate_cyc"/>
    <property type="match status" value="1"/>
</dbReference>
<dbReference type="SMART" id="SM00304">
    <property type="entry name" value="HAMP"/>
    <property type="match status" value="1"/>
</dbReference>
<evidence type="ECO:0000259" key="2">
    <source>
        <dbReference type="PROSITE" id="PS50885"/>
    </source>
</evidence>
<dbReference type="SMART" id="SM00044">
    <property type="entry name" value="CYCc"/>
    <property type="match status" value="1"/>
</dbReference>
<dbReference type="Gene3D" id="6.10.340.10">
    <property type="match status" value="1"/>
</dbReference>
<proteinExistence type="predicted"/>
<dbReference type="CDD" id="cd07302">
    <property type="entry name" value="CHD"/>
    <property type="match status" value="1"/>
</dbReference>
<dbReference type="GO" id="GO:0035556">
    <property type="term" value="P:intracellular signal transduction"/>
    <property type="evidence" value="ECO:0007669"/>
    <property type="project" value="InterPro"/>
</dbReference>
<feature type="domain" description="Guanylate cyclase" evidence="1">
    <location>
        <begin position="302"/>
        <end position="434"/>
    </location>
</feature>
<accession>D6SP57</accession>
<dbReference type="EMBL" id="ACJN02000002">
    <property type="protein sequence ID" value="EFI34533.1"/>
    <property type="molecule type" value="Genomic_DNA"/>
</dbReference>
<sequence length="496" mass="54046">MRLGLKIFLLLFVAAFTISGATGSYFYYQARQSLLESIQSQLLTAAKSFSGLISGDDLEALNSPEDMHSSAYPRIQRILHQIALTNEDFLFAYTMRIQDDEVLFVVDSPPSDDTGDGRISPDEMPEPVGAVYPDPPSSLLKGFVRPSVDQRIYQDQWGWTISGYAPIKDFRGRNVGLLGIDMCAEHMEAKLAAIRQAGLISLGVAGLLALGVTLLLTRHITGPIKSLHQGLSRVSAGDLDAVVPEHGRDELGDLSRHFNQMVGELREKQLLQSSLGKVMPREVVSRLLSDDPKLGGETAEACILFCDLRGFTSISEKLPPKILVGLLNDYFSAMVQAVEKQGGLVDKFIGDKLMAVFGHPITDEKAEAKALQAGVDMLSACDRLNSTLALTSDLILENSIGIHTGHVLAGNIGSPQRMEYTVVGDAVNIAARLEAKTREMHTRLIISSHVAAKISPLPGQLRSQKNISLEGRRETLDIYLLENSDPVGTRGRDSEL</sequence>
<protein>
    <submittedName>
        <fullName evidence="3">Adenylate/guanylate cyclase with integral membrane sensor</fullName>
    </submittedName>
</protein>
<dbReference type="eggNOG" id="COG3850">
    <property type="taxonomic scope" value="Bacteria"/>
</dbReference>
<dbReference type="CDD" id="cd06225">
    <property type="entry name" value="HAMP"/>
    <property type="match status" value="1"/>
</dbReference>
<feature type="domain" description="HAMP" evidence="2">
    <location>
        <begin position="218"/>
        <end position="270"/>
    </location>
</feature>
<evidence type="ECO:0000313" key="3">
    <source>
        <dbReference type="EMBL" id="EFI34533.1"/>
    </source>
</evidence>
<dbReference type="PROSITE" id="PS50885">
    <property type="entry name" value="HAMP"/>
    <property type="match status" value="1"/>
</dbReference>
<name>D6SP57_9BACT</name>
<dbReference type="GO" id="GO:0016020">
    <property type="term" value="C:membrane"/>
    <property type="evidence" value="ECO:0007669"/>
    <property type="project" value="InterPro"/>
</dbReference>
<dbReference type="InterPro" id="IPR029787">
    <property type="entry name" value="Nucleotide_cyclase"/>
</dbReference>
<dbReference type="Gene3D" id="3.30.70.1230">
    <property type="entry name" value="Nucleotide cyclase"/>
    <property type="match status" value="1"/>
</dbReference>
<dbReference type="InterPro" id="IPR050697">
    <property type="entry name" value="Adenylyl/Guanylyl_Cyclase_3/4"/>
</dbReference>
<dbReference type="InterPro" id="IPR003660">
    <property type="entry name" value="HAMP_dom"/>
</dbReference>
<dbReference type="GO" id="GO:0009190">
    <property type="term" value="P:cyclic nucleotide biosynthetic process"/>
    <property type="evidence" value="ECO:0007669"/>
    <property type="project" value="InterPro"/>
</dbReference>
<dbReference type="PROSITE" id="PS50125">
    <property type="entry name" value="GUANYLATE_CYCLASE_2"/>
    <property type="match status" value="1"/>
</dbReference>
<dbReference type="Pfam" id="PF00672">
    <property type="entry name" value="HAMP"/>
    <property type="match status" value="1"/>
</dbReference>
<dbReference type="SUPFAM" id="SSF55073">
    <property type="entry name" value="Nucleotide cyclase"/>
    <property type="match status" value="1"/>
</dbReference>
<dbReference type="GO" id="GO:0004016">
    <property type="term" value="F:adenylate cyclase activity"/>
    <property type="evidence" value="ECO:0007669"/>
    <property type="project" value="UniProtKB-ARBA"/>
</dbReference>
<dbReference type="PANTHER" id="PTHR43081">
    <property type="entry name" value="ADENYLATE CYCLASE, TERMINAL-DIFFERENTIATION SPECIFIC-RELATED"/>
    <property type="match status" value="1"/>
</dbReference>
<gene>
    <name evidence="3" type="ORF">Dthio_PD1905</name>
</gene>
<dbReference type="RefSeq" id="WP_008869853.1">
    <property type="nucleotide sequence ID" value="NZ_ACJN02000002.1"/>
</dbReference>
<dbReference type="PANTHER" id="PTHR43081:SF1">
    <property type="entry name" value="ADENYLATE CYCLASE, TERMINAL-DIFFERENTIATION SPECIFIC"/>
    <property type="match status" value="1"/>
</dbReference>
<organism evidence="3 4">
    <name type="scientific">Desulfonatronospira thiodismutans ASO3-1</name>
    <dbReference type="NCBI Taxonomy" id="555779"/>
    <lineage>
        <taxon>Bacteria</taxon>
        <taxon>Pseudomonadati</taxon>
        <taxon>Thermodesulfobacteriota</taxon>
        <taxon>Desulfovibrionia</taxon>
        <taxon>Desulfovibrionales</taxon>
        <taxon>Desulfonatronovibrionaceae</taxon>
        <taxon>Desulfonatronospira</taxon>
    </lineage>
</organism>
<dbReference type="InterPro" id="IPR001054">
    <property type="entry name" value="A/G_cyclase"/>
</dbReference>
<dbReference type="eggNOG" id="COG2114">
    <property type="taxonomic scope" value="Bacteria"/>
</dbReference>
<keyword evidence="4" id="KW-1185">Reference proteome</keyword>